<proteinExistence type="predicted"/>
<dbReference type="EMBL" id="UYRU01042669">
    <property type="protein sequence ID" value="VDK77026.1"/>
    <property type="molecule type" value="Genomic_DNA"/>
</dbReference>
<name>A0A3P6SPW5_DIBLA</name>
<dbReference type="AlphaFoldDB" id="A0A3P6SPW5"/>
<dbReference type="Proteomes" id="UP000281553">
    <property type="component" value="Unassembled WGS sequence"/>
</dbReference>
<evidence type="ECO:0000313" key="2">
    <source>
        <dbReference type="Proteomes" id="UP000281553"/>
    </source>
</evidence>
<keyword evidence="2" id="KW-1185">Reference proteome</keyword>
<accession>A0A3P6SPW5</accession>
<reference evidence="1 2" key="1">
    <citation type="submission" date="2018-11" db="EMBL/GenBank/DDBJ databases">
        <authorList>
            <consortium name="Pathogen Informatics"/>
        </authorList>
    </citation>
    <scope>NUCLEOTIDE SEQUENCE [LARGE SCALE GENOMIC DNA]</scope>
</reference>
<gene>
    <name evidence="1" type="ORF">DILT_LOCUS2821</name>
</gene>
<dbReference type="OrthoDB" id="10373220at2759"/>
<evidence type="ECO:0000313" key="1">
    <source>
        <dbReference type="EMBL" id="VDK77026.1"/>
    </source>
</evidence>
<organism evidence="1 2">
    <name type="scientific">Dibothriocephalus latus</name>
    <name type="common">Fish tapeworm</name>
    <name type="synonym">Diphyllobothrium latum</name>
    <dbReference type="NCBI Taxonomy" id="60516"/>
    <lineage>
        <taxon>Eukaryota</taxon>
        <taxon>Metazoa</taxon>
        <taxon>Spiralia</taxon>
        <taxon>Lophotrochozoa</taxon>
        <taxon>Platyhelminthes</taxon>
        <taxon>Cestoda</taxon>
        <taxon>Eucestoda</taxon>
        <taxon>Diphyllobothriidea</taxon>
        <taxon>Diphyllobothriidae</taxon>
        <taxon>Dibothriocephalus</taxon>
    </lineage>
</organism>
<sequence>MPSAKRPTNLGIDPAHCPYSNFNPVTPADIDADCLQVCHPNPPAPPDIQSSPRVPAMAIQSLEDIRGAEHPTGLLEGRTEHKSHPNFNKPPMACFPRYKRVRFAEKPQTQQYSCSPMEEKVSFGKFRRSQEWQTTQSMFSFLDNPKASKTCLPSACFKRKPTTKDEAIWKSGKSLRENITAVYVADSQLDEGFVDSSTPLGGYMYPESPVRGDEWEGYERPSKFWTTEEYSESHLYEPVRGRSVCPTYMRPERLTRLNLPPEDYYGDTSGCESCDLSPSEPPETPAFLEQPTFVNTPIGTPSFPNAYGTQPYSRPLEACPDQPRLVSNTIPDVVGPGVYGIECQTTVCSLPAQEEGQGKPKKTVFTKATVYIRLDDFHDGLWIVN</sequence>
<protein>
    <submittedName>
        <fullName evidence="1">Uncharacterized protein</fullName>
    </submittedName>
</protein>